<dbReference type="Proteomes" id="UP000648239">
    <property type="component" value="Unassembled WGS sequence"/>
</dbReference>
<dbReference type="Pfam" id="PF09360">
    <property type="entry name" value="zf-CDGSH"/>
    <property type="match status" value="2"/>
</dbReference>
<reference evidence="6 7" key="1">
    <citation type="submission" date="2020-08" db="EMBL/GenBank/DDBJ databases">
        <title>Acidobacteriota in marine sediments use diverse sulfur dissimilation pathways.</title>
        <authorList>
            <person name="Wasmund K."/>
        </authorList>
    </citation>
    <scope>NUCLEOTIDE SEQUENCE [LARGE SCALE GENOMIC DNA]</scope>
    <source>
        <strain evidence="6">MAG AM4</strain>
    </source>
</reference>
<dbReference type="Gene3D" id="3.40.5.90">
    <property type="entry name" value="CDGSH iron-sulfur domain, mitoNEET-type"/>
    <property type="match status" value="2"/>
</dbReference>
<dbReference type="GO" id="GO:0005737">
    <property type="term" value="C:cytoplasm"/>
    <property type="evidence" value="ECO:0007669"/>
    <property type="project" value="UniProtKB-ARBA"/>
</dbReference>
<accession>A0A8J7C1B2</accession>
<sequence length="78" mass="8504">MAEPKIADKRPQVLELKPGVYRYCTCGESSDQPFCDGSHAGTEFGPKVFTVDEKKRCALCCCKRTGNSPFCDGTHSGL</sequence>
<keyword evidence="2" id="KW-0479">Metal-binding</keyword>
<comment type="caution">
    <text evidence="6">The sequence shown here is derived from an EMBL/GenBank/DDBJ whole genome shotgun (WGS) entry which is preliminary data.</text>
</comment>
<dbReference type="PANTHER" id="PTHR46491">
    <property type="entry name" value="CDGSH IRON SULFUR DOMAIN PROTEIN HOMOLOG"/>
    <property type="match status" value="1"/>
</dbReference>
<gene>
    <name evidence="6" type="ORF">IFK94_02455</name>
</gene>
<dbReference type="AlphaFoldDB" id="A0A8J7C1B2"/>
<evidence type="ECO:0000313" key="7">
    <source>
        <dbReference type="Proteomes" id="UP000648239"/>
    </source>
</evidence>
<dbReference type="PANTHER" id="PTHR46491:SF3">
    <property type="entry name" value="CDGSH IRON-SULFUR DOMAIN-CONTAINING PROTEIN 3, MITOCHONDRIAL"/>
    <property type="match status" value="1"/>
</dbReference>
<dbReference type="SMART" id="SM00704">
    <property type="entry name" value="ZnF_CDGSH"/>
    <property type="match status" value="2"/>
</dbReference>
<evidence type="ECO:0000313" key="6">
    <source>
        <dbReference type="EMBL" id="MBD3866960.1"/>
    </source>
</evidence>
<evidence type="ECO:0000259" key="5">
    <source>
        <dbReference type="SMART" id="SM00704"/>
    </source>
</evidence>
<feature type="domain" description="Iron-binding zinc finger CDGSH type" evidence="5">
    <location>
        <begin position="46"/>
        <end position="78"/>
    </location>
</feature>
<organism evidence="6 7">
    <name type="scientific">Candidatus Polarisedimenticola svalbardensis</name>
    <dbReference type="NCBI Taxonomy" id="2886004"/>
    <lineage>
        <taxon>Bacteria</taxon>
        <taxon>Pseudomonadati</taxon>
        <taxon>Acidobacteriota</taxon>
        <taxon>Candidatus Polarisedimenticolia</taxon>
        <taxon>Candidatus Polarisedimenticolales</taxon>
        <taxon>Candidatus Polarisedimenticolaceae</taxon>
        <taxon>Candidatus Polarisedimenticola</taxon>
    </lineage>
</organism>
<feature type="domain" description="Iron-binding zinc finger CDGSH type" evidence="5">
    <location>
        <begin position="9"/>
        <end position="45"/>
    </location>
</feature>
<keyword evidence="1" id="KW-0001">2Fe-2S</keyword>
<evidence type="ECO:0000256" key="2">
    <source>
        <dbReference type="ARBA" id="ARBA00022723"/>
    </source>
</evidence>
<evidence type="ECO:0000256" key="1">
    <source>
        <dbReference type="ARBA" id="ARBA00022714"/>
    </source>
</evidence>
<keyword evidence="4" id="KW-0411">Iron-sulfur</keyword>
<proteinExistence type="predicted"/>
<dbReference type="InterPro" id="IPR018967">
    <property type="entry name" value="FeS-contain_CDGSH-typ"/>
</dbReference>
<keyword evidence="3" id="KW-0408">Iron</keyword>
<dbReference type="GO" id="GO:0046872">
    <property type="term" value="F:metal ion binding"/>
    <property type="evidence" value="ECO:0007669"/>
    <property type="project" value="UniProtKB-KW"/>
</dbReference>
<dbReference type="InterPro" id="IPR052950">
    <property type="entry name" value="CISD"/>
</dbReference>
<evidence type="ECO:0000256" key="3">
    <source>
        <dbReference type="ARBA" id="ARBA00023004"/>
    </source>
</evidence>
<protein>
    <submittedName>
        <fullName evidence="6">CDGSH iron-sulfur domain-containing protein</fullName>
    </submittedName>
</protein>
<name>A0A8J7C1B2_9BACT</name>
<dbReference type="InterPro" id="IPR042216">
    <property type="entry name" value="MitoNEET_CISD"/>
</dbReference>
<evidence type="ECO:0000256" key="4">
    <source>
        <dbReference type="ARBA" id="ARBA00023014"/>
    </source>
</evidence>
<dbReference type="GO" id="GO:0051537">
    <property type="term" value="F:2 iron, 2 sulfur cluster binding"/>
    <property type="evidence" value="ECO:0007669"/>
    <property type="project" value="UniProtKB-KW"/>
</dbReference>
<dbReference type="EMBL" id="JACXWD010000004">
    <property type="protein sequence ID" value="MBD3866960.1"/>
    <property type="molecule type" value="Genomic_DNA"/>
</dbReference>